<gene>
    <name evidence="1" type="ORF">DNK06_07800</name>
</gene>
<accession>A0A4Q9QQ84</accession>
<organism evidence="1 2">
    <name type="scientific">Phytopseudomonas daroniae</name>
    <dbReference type="NCBI Taxonomy" id="2487519"/>
    <lineage>
        <taxon>Bacteria</taxon>
        <taxon>Pseudomonadati</taxon>
        <taxon>Pseudomonadota</taxon>
        <taxon>Gammaproteobacteria</taxon>
        <taxon>Pseudomonadales</taxon>
        <taxon>Pseudomonadaceae</taxon>
        <taxon>Phytopseudomonas</taxon>
    </lineage>
</organism>
<protein>
    <submittedName>
        <fullName evidence="1">Uncharacterized protein</fullName>
    </submittedName>
</protein>
<comment type="caution">
    <text evidence="1">The sequence shown here is derived from an EMBL/GenBank/DDBJ whole genome shotgun (WGS) entry which is preliminary data.</text>
</comment>
<evidence type="ECO:0000313" key="2">
    <source>
        <dbReference type="Proteomes" id="UP000292302"/>
    </source>
</evidence>
<sequence length="81" mass="9033">MGLRLYAVWMATECRDAGPPGLKDLHWRDDEISIASKVAAWRLSMICCASPEGFHERPQQGADIRFGGLHDVDTVLTFTSQ</sequence>
<proteinExistence type="predicted"/>
<evidence type="ECO:0000313" key="1">
    <source>
        <dbReference type="EMBL" id="TBU81669.1"/>
    </source>
</evidence>
<dbReference type="Proteomes" id="UP000292302">
    <property type="component" value="Unassembled WGS sequence"/>
</dbReference>
<name>A0A4Q9QQ84_9GAMM</name>
<dbReference type="EMBL" id="QJUI01000005">
    <property type="protein sequence ID" value="TBU81669.1"/>
    <property type="molecule type" value="Genomic_DNA"/>
</dbReference>
<dbReference type="AlphaFoldDB" id="A0A4Q9QQ84"/>
<keyword evidence="2" id="KW-1185">Reference proteome</keyword>
<reference evidence="1 2" key="1">
    <citation type="submission" date="2018-06" db="EMBL/GenBank/DDBJ databases">
        <title>Three novel Pseudomonas species isolated from symptomatic oak.</title>
        <authorList>
            <person name="Bueno-Gonzalez V."/>
            <person name="Brady C."/>
        </authorList>
    </citation>
    <scope>NUCLEOTIDE SEQUENCE [LARGE SCALE GENOMIC DNA]</scope>
    <source>
        <strain evidence="1 2">P9A</strain>
    </source>
</reference>